<sequence length="218" mass="25284">MTRRLSATLLALSLICLQAIRAQTIDKTLASTLGPAELQDLYEICRHSTLTPEQQKDLSALLSEKNAMFMEFFRQNDGFLTLEQEKQLTGMKESAMRKVMSDEQLMQYFRYLATSDATRAGHEARDAVAAQMNLTYMERKYINNTFYVIEQESYALRMLYKGQTKRIREEIQKVYEREIGYLIQKSGIFVDRDMKATRKFILNDYAPLTPETAQEPAE</sequence>
<comment type="caution">
    <text evidence="2">The sequence shown here is derived from an EMBL/GenBank/DDBJ whole genome shotgun (WGS) entry which is preliminary data.</text>
</comment>
<dbReference type="EMBL" id="JADILV010000047">
    <property type="protein sequence ID" value="MBO8483854.1"/>
    <property type="molecule type" value="Genomic_DNA"/>
</dbReference>
<feature type="signal peptide" evidence="1">
    <location>
        <begin position="1"/>
        <end position="21"/>
    </location>
</feature>
<feature type="chain" id="PRO_5037575023" description="Peptidylprolyl isomerase" evidence="1">
    <location>
        <begin position="22"/>
        <end position="218"/>
    </location>
</feature>
<keyword evidence="1" id="KW-0732">Signal</keyword>
<dbReference type="AlphaFoldDB" id="A0A940DRT2"/>
<accession>A0A940DRT2</accession>
<gene>
    <name evidence="2" type="ORF">IAB75_07055</name>
</gene>
<evidence type="ECO:0000313" key="2">
    <source>
        <dbReference type="EMBL" id="MBO8483854.1"/>
    </source>
</evidence>
<proteinExistence type="predicted"/>
<organism evidence="2 3">
    <name type="scientific">Candidatus Cryptobacteroides avicola</name>
    <dbReference type="NCBI Taxonomy" id="2840757"/>
    <lineage>
        <taxon>Bacteria</taxon>
        <taxon>Pseudomonadati</taxon>
        <taxon>Bacteroidota</taxon>
        <taxon>Bacteroidia</taxon>
        <taxon>Bacteroidales</taxon>
        <taxon>Candidatus Cryptobacteroides</taxon>
    </lineage>
</organism>
<name>A0A940DRT2_9BACT</name>
<reference evidence="2" key="1">
    <citation type="submission" date="2020-10" db="EMBL/GenBank/DDBJ databases">
        <authorList>
            <person name="Gilroy R."/>
        </authorList>
    </citation>
    <scope>NUCLEOTIDE SEQUENCE</scope>
    <source>
        <strain evidence="2">G3-8215</strain>
    </source>
</reference>
<evidence type="ECO:0000256" key="1">
    <source>
        <dbReference type="SAM" id="SignalP"/>
    </source>
</evidence>
<evidence type="ECO:0008006" key="4">
    <source>
        <dbReference type="Google" id="ProtNLM"/>
    </source>
</evidence>
<dbReference type="Proteomes" id="UP000725002">
    <property type="component" value="Unassembled WGS sequence"/>
</dbReference>
<evidence type="ECO:0000313" key="3">
    <source>
        <dbReference type="Proteomes" id="UP000725002"/>
    </source>
</evidence>
<protein>
    <recommendedName>
        <fullName evidence="4">Peptidylprolyl isomerase</fullName>
    </recommendedName>
</protein>
<reference evidence="2" key="2">
    <citation type="journal article" date="2021" name="PeerJ">
        <title>Extensive microbial diversity within the chicken gut microbiome revealed by metagenomics and culture.</title>
        <authorList>
            <person name="Gilroy R."/>
            <person name="Ravi A."/>
            <person name="Getino M."/>
            <person name="Pursley I."/>
            <person name="Horton D.L."/>
            <person name="Alikhan N.F."/>
            <person name="Baker D."/>
            <person name="Gharbi K."/>
            <person name="Hall N."/>
            <person name="Watson M."/>
            <person name="Adriaenssens E.M."/>
            <person name="Foster-Nyarko E."/>
            <person name="Jarju S."/>
            <person name="Secka A."/>
            <person name="Antonio M."/>
            <person name="Oren A."/>
            <person name="Chaudhuri R.R."/>
            <person name="La Ragione R."/>
            <person name="Hildebrand F."/>
            <person name="Pallen M.J."/>
        </authorList>
    </citation>
    <scope>NUCLEOTIDE SEQUENCE</scope>
    <source>
        <strain evidence="2">G3-8215</strain>
    </source>
</reference>